<feature type="region of interest" description="Disordered" evidence="7">
    <location>
        <begin position="131"/>
        <end position="154"/>
    </location>
</feature>
<organism evidence="8 9">
    <name type="scientific">Amaricoccus macauensis</name>
    <dbReference type="NCBI Taxonomy" id="57001"/>
    <lineage>
        <taxon>Bacteria</taxon>
        <taxon>Pseudomonadati</taxon>
        <taxon>Pseudomonadota</taxon>
        <taxon>Alphaproteobacteria</taxon>
        <taxon>Rhodobacterales</taxon>
        <taxon>Paracoccaceae</taxon>
        <taxon>Amaricoccus</taxon>
    </lineage>
</organism>
<dbReference type="HAMAP" id="MF_01366">
    <property type="entry name" value="Ribosomal_uL13"/>
    <property type="match status" value="1"/>
</dbReference>
<dbReference type="AlphaFoldDB" id="A0A840SXU5"/>
<keyword evidence="9" id="KW-1185">Reference proteome</keyword>
<dbReference type="GO" id="GO:0022625">
    <property type="term" value="C:cytosolic large ribosomal subunit"/>
    <property type="evidence" value="ECO:0007669"/>
    <property type="project" value="TreeGrafter"/>
</dbReference>
<evidence type="ECO:0000256" key="4">
    <source>
        <dbReference type="ARBA" id="ARBA00023274"/>
    </source>
</evidence>
<protein>
    <recommendedName>
        <fullName evidence="5 6">Large ribosomal subunit protein uL13</fullName>
    </recommendedName>
</protein>
<evidence type="ECO:0000256" key="1">
    <source>
        <dbReference type="ARBA" id="ARBA00006227"/>
    </source>
</evidence>
<sequence>MKTYSARPADIDKKWVLIDAEGVVLGRLASLVAMRLRGKHKATFTPHMDMGDNVIIINADKVQMTGNKRADKRYYWHTGFPGGIKFRTAGQILEGRFPERVIVKAVERMLPGGPLSRKQMGNLRVYAGAEHPHEAQNPEVVDLASKNPKNTRSA</sequence>
<dbReference type="InterPro" id="IPR005822">
    <property type="entry name" value="Ribosomal_uL13"/>
</dbReference>
<evidence type="ECO:0000256" key="2">
    <source>
        <dbReference type="ARBA" id="ARBA00011838"/>
    </source>
</evidence>
<proteinExistence type="inferred from homology"/>
<dbReference type="InterPro" id="IPR036899">
    <property type="entry name" value="Ribosomal_uL13_sf"/>
</dbReference>
<keyword evidence="3 6" id="KW-0689">Ribosomal protein</keyword>
<comment type="similarity">
    <text evidence="1 6">Belongs to the universal ribosomal protein uL13 family.</text>
</comment>
<dbReference type="PANTHER" id="PTHR11545">
    <property type="entry name" value="RIBOSOMAL PROTEIN L13"/>
    <property type="match status" value="1"/>
</dbReference>
<dbReference type="GO" id="GO:0017148">
    <property type="term" value="P:negative regulation of translation"/>
    <property type="evidence" value="ECO:0007669"/>
    <property type="project" value="TreeGrafter"/>
</dbReference>
<evidence type="ECO:0000256" key="6">
    <source>
        <dbReference type="HAMAP-Rule" id="MF_01366"/>
    </source>
</evidence>
<accession>A0A840SXU5</accession>
<dbReference type="GO" id="GO:0003735">
    <property type="term" value="F:structural constituent of ribosome"/>
    <property type="evidence" value="ECO:0007669"/>
    <property type="project" value="InterPro"/>
</dbReference>
<dbReference type="Pfam" id="PF00572">
    <property type="entry name" value="Ribosomal_L13"/>
    <property type="match status" value="1"/>
</dbReference>
<dbReference type="EMBL" id="JACHFM010000004">
    <property type="protein sequence ID" value="MBB5223931.1"/>
    <property type="molecule type" value="Genomic_DNA"/>
</dbReference>
<dbReference type="GO" id="GO:0003729">
    <property type="term" value="F:mRNA binding"/>
    <property type="evidence" value="ECO:0007669"/>
    <property type="project" value="TreeGrafter"/>
</dbReference>
<dbReference type="NCBIfam" id="TIGR01066">
    <property type="entry name" value="rplM_bact"/>
    <property type="match status" value="1"/>
</dbReference>
<dbReference type="Proteomes" id="UP000549457">
    <property type="component" value="Unassembled WGS sequence"/>
</dbReference>
<dbReference type="PANTHER" id="PTHR11545:SF2">
    <property type="entry name" value="LARGE RIBOSOMAL SUBUNIT PROTEIN UL13M"/>
    <property type="match status" value="1"/>
</dbReference>
<evidence type="ECO:0000313" key="9">
    <source>
        <dbReference type="Proteomes" id="UP000549457"/>
    </source>
</evidence>
<evidence type="ECO:0000256" key="7">
    <source>
        <dbReference type="SAM" id="MobiDB-lite"/>
    </source>
</evidence>
<dbReference type="SUPFAM" id="SSF52161">
    <property type="entry name" value="Ribosomal protein L13"/>
    <property type="match status" value="1"/>
</dbReference>
<dbReference type="InterPro" id="IPR005823">
    <property type="entry name" value="Ribosomal_uL13_bac-type"/>
</dbReference>
<keyword evidence="4 6" id="KW-0687">Ribonucleoprotein</keyword>
<dbReference type="PIRSF" id="PIRSF002181">
    <property type="entry name" value="Ribosomal_L13"/>
    <property type="match status" value="1"/>
</dbReference>
<dbReference type="FunFam" id="3.90.1180.10:FF:000001">
    <property type="entry name" value="50S ribosomal protein L13"/>
    <property type="match status" value="1"/>
</dbReference>
<comment type="caution">
    <text evidence="8">The sequence shown here is derived from an EMBL/GenBank/DDBJ whole genome shotgun (WGS) entry which is preliminary data.</text>
</comment>
<gene>
    <name evidence="6" type="primary">rplM</name>
    <name evidence="8" type="ORF">HNP73_003885</name>
</gene>
<name>A0A840SXU5_9RHOB</name>
<comment type="function">
    <text evidence="6">This protein is one of the early assembly proteins of the 50S ribosomal subunit, although it is not seen to bind rRNA by itself. It is important during the early stages of 50S assembly.</text>
</comment>
<comment type="subunit">
    <text evidence="2 6">Part of the 50S ribosomal subunit.</text>
</comment>
<evidence type="ECO:0000256" key="3">
    <source>
        <dbReference type="ARBA" id="ARBA00022980"/>
    </source>
</evidence>
<dbReference type="RefSeq" id="WP_184153792.1">
    <property type="nucleotide sequence ID" value="NZ_JACHFM010000004.1"/>
</dbReference>
<dbReference type="GO" id="GO:0006412">
    <property type="term" value="P:translation"/>
    <property type="evidence" value="ECO:0007669"/>
    <property type="project" value="UniProtKB-UniRule"/>
</dbReference>
<reference evidence="8 9" key="1">
    <citation type="submission" date="2020-08" db="EMBL/GenBank/DDBJ databases">
        <title>Genomic Encyclopedia of Type Strains, Phase IV (KMG-IV): sequencing the most valuable type-strain genomes for metagenomic binning, comparative biology and taxonomic classification.</title>
        <authorList>
            <person name="Goeker M."/>
        </authorList>
    </citation>
    <scope>NUCLEOTIDE SEQUENCE [LARGE SCALE GENOMIC DNA]</scope>
    <source>
        <strain evidence="8 9">DSM 101730</strain>
    </source>
</reference>
<dbReference type="Gene3D" id="3.90.1180.10">
    <property type="entry name" value="Ribosomal protein L13"/>
    <property type="match status" value="1"/>
</dbReference>
<evidence type="ECO:0000313" key="8">
    <source>
        <dbReference type="EMBL" id="MBB5223931.1"/>
    </source>
</evidence>
<dbReference type="CDD" id="cd00392">
    <property type="entry name" value="Ribosomal_L13"/>
    <property type="match status" value="1"/>
</dbReference>
<evidence type="ECO:0000256" key="5">
    <source>
        <dbReference type="ARBA" id="ARBA00035201"/>
    </source>
</evidence>